<dbReference type="EMBL" id="BAABAE010000003">
    <property type="protein sequence ID" value="GAA3744942.1"/>
    <property type="molecule type" value="Genomic_DNA"/>
</dbReference>
<reference evidence="4" key="1">
    <citation type="journal article" date="2019" name="Int. J. Syst. Evol. Microbiol.">
        <title>The Global Catalogue of Microorganisms (GCM) 10K type strain sequencing project: providing services to taxonomists for standard genome sequencing and annotation.</title>
        <authorList>
            <consortium name="The Broad Institute Genomics Platform"/>
            <consortium name="The Broad Institute Genome Sequencing Center for Infectious Disease"/>
            <person name="Wu L."/>
            <person name="Ma J."/>
        </authorList>
    </citation>
    <scope>NUCLEOTIDE SEQUENCE [LARGE SCALE GENOMIC DNA]</scope>
    <source>
        <strain evidence="4">JCM 16949</strain>
    </source>
</reference>
<sequence length="573" mass="57722">MKQANRWGAIASVSALTAGLLALGAGPARAAESWTVCASGCDYTTISAAVSGAAAGDTIVVQAGTYAESIVIDKSLTILGPNAGVNPNSADFVTANPARASEAIILPPAVENSDAISLAAAATTVTLSGLTVDLSGALDSQRFLSANSVPNLQLTLSQNVWTNGGSSTPGALAITGALGDPTVRFEQNRVVDGAASNGLRVSNSSANGTTTVSITGNTWLDNDGLAMNISGAASVTTAGTIGGNWIGNSTVGTAGVDNFGLRQGGMVLAGDFTGLRVENNTLQNIEDAAISIWTGFSGTAVITGNHIDGYSNVTGFAAIFVRQSESSVVSDVTGIEFSGNFFDNPTTGSRALLNQSDTGDFTATANWWGQATGPAAGQIVGSNVLVDPWLASDTSGSTVYGAEVGADPEVSFAGYLPGDPLVNVSDASFTGTTGSAWIEALTLTPGSLPAGETPFSVDGAILLDLSMHSNGDIVATGPYTVCVTGAAPDRLWHYEDGAWVDISGRQLGSATLSAVPGMVCGMVNDFSPFALAATTMLAATGSTSGTVLIPVGLLMLLLGALVVAGTARWRARY</sequence>
<gene>
    <name evidence="3" type="ORF">GCM10022239_20670</name>
</gene>
<evidence type="ECO:0000256" key="2">
    <source>
        <dbReference type="SAM" id="SignalP"/>
    </source>
</evidence>
<evidence type="ECO:0000313" key="3">
    <source>
        <dbReference type="EMBL" id="GAA3744942.1"/>
    </source>
</evidence>
<organism evidence="3 4">
    <name type="scientific">Leifsonella bigeumensis</name>
    <dbReference type="NCBI Taxonomy" id="433643"/>
    <lineage>
        <taxon>Bacteria</taxon>
        <taxon>Bacillati</taxon>
        <taxon>Actinomycetota</taxon>
        <taxon>Actinomycetes</taxon>
        <taxon>Micrococcales</taxon>
        <taxon>Microbacteriaceae</taxon>
        <taxon>Leifsonella</taxon>
    </lineage>
</organism>
<evidence type="ECO:0000256" key="1">
    <source>
        <dbReference type="SAM" id="Phobius"/>
    </source>
</evidence>
<dbReference type="InterPro" id="IPR011050">
    <property type="entry name" value="Pectin_lyase_fold/virulence"/>
</dbReference>
<feature type="signal peptide" evidence="2">
    <location>
        <begin position="1"/>
        <end position="30"/>
    </location>
</feature>
<keyword evidence="1" id="KW-0472">Membrane</keyword>
<dbReference type="RefSeq" id="WP_344756352.1">
    <property type="nucleotide sequence ID" value="NZ_BAABAE010000003.1"/>
</dbReference>
<dbReference type="Proteomes" id="UP001501004">
    <property type="component" value="Unassembled WGS sequence"/>
</dbReference>
<feature type="transmembrane region" description="Helical" evidence="1">
    <location>
        <begin position="547"/>
        <end position="567"/>
    </location>
</feature>
<protein>
    <recommendedName>
        <fullName evidence="5">Right handed beta helix domain-containing protein</fullName>
    </recommendedName>
</protein>
<proteinExistence type="predicted"/>
<accession>A0ABP7FPH2</accession>
<evidence type="ECO:0000313" key="4">
    <source>
        <dbReference type="Proteomes" id="UP001501004"/>
    </source>
</evidence>
<keyword evidence="1" id="KW-1133">Transmembrane helix</keyword>
<dbReference type="InterPro" id="IPR012334">
    <property type="entry name" value="Pectin_lyas_fold"/>
</dbReference>
<dbReference type="Gene3D" id="2.160.20.10">
    <property type="entry name" value="Single-stranded right-handed beta-helix, Pectin lyase-like"/>
    <property type="match status" value="1"/>
</dbReference>
<keyword evidence="4" id="KW-1185">Reference proteome</keyword>
<keyword evidence="2" id="KW-0732">Signal</keyword>
<feature type="chain" id="PRO_5046026846" description="Right handed beta helix domain-containing protein" evidence="2">
    <location>
        <begin position="31"/>
        <end position="573"/>
    </location>
</feature>
<evidence type="ECO:0008006" key="5">
    <source>
        <dbReference type="Google" id="ProtNLM"/>
    </source>
</evidence>
<keyword evidence="1" id="KW-0812">Transmembrane</keyword>
<dbReference type="SUPFAM" id="SSF51126">
    <property type="entry name" value="Pectin lyase-like"/>
    <property type="match status" value="1"/>
</dbReference>
<comment type="caution">
    <text evidence="3">The sequence shown here is derived from an EMBL/GenBank/DDBJ whole genome shotgun (WGS) entry which is preliminary data.</text>
</comment>
<name>A0ABP7FPH2_9MICO</name>